<sequence length="416" mass="43054">MKAVPSISSEPSLADVRGHPSMTGAMPTAWSGVFAMSLCVFALIASEFMPVSLLTPIASQLRITEGMAGQGVAMSGAFAVLASLSIAALSRNVNRKTLLLGLTAVMCLSGAVVGLAQDYKTYLIGRALIGLVVGGFWSMSAATAMRLVPLAEVPRALAIFNGGNALATIVAAPLGSYLGAMVGWRGAFLALVPVGVLVLIWQWISLPDMPTRSLQAQRSANVFRLLHHRVVRLGMLATALFFAGQFMLFTYLRPFLESVTHVEVATLSLVLLGVGVSGFVGTSVIGRLLRFGLYRALAIIPLVMATIAAALVAFGDRLGAVFPLLALWGLVATAAPVGWWSWVARTMPDDAEAGGGLSVAVIQLAIAGGSTLGGVLYDTSGHGAAFLVSAALLVAASGTAVLCARVPQHISGRADV</sequence>
<feature type="transmembrane region" description="Helical" evidence="6">
    <location>
        <begin position="383"/>
        <end position="404"/>
    </location>
</feature>
<comment type="caution">
    <text evidence="8">The sequence shown here is derived from an EMBL/GenBank/DDBJ whole genome shotgun (WGS) entry which is preliminary data.</text>
</comment>
<organism evidence="8 9">
    <name type="scientific">Roseateles terrae</name>
    <dbReference type="NCBI Taxonomy" id="431060"/>
    <lineage>
        <taxon>Bacteria</taxon>
        <taxon>Pseudomonadati</taxon>
        <taxon>Pseudomonadota</taxon>
        <taxon>Betaproteobacteria</taxon>
        <taxon>Burkholderiales</taxon>
        <taxon>Sphaerotilaceae</taxon>
        <taxon>Roseateles</taxon>
    </lineage>
</organism>
<evidence type="ECO:0000313" key="9">
    <source>
        <dbReference type="Proteomes" id="UP000574369"/>
    </source>
</evidence>
<feature type="transmembrane region" description="Helical" evidence="6">
    <location>
        <begin position="264"/>
        <end position="286"/>
    </location>
</feature>
<protein>
    <submittedName>
        <fullName evidence="8">MFS family arabinose efflux permease</fullName>
    </submittedName>
</protein>
<feature type="transmembrane region" description="Helical" evidence="6">
    <location>
        <begin position="29"/>
        <end position="51"/>
    </location>
</feature>
<feature type="transmembrane region" description="Helical" evidence="6">
    <location>
        <begin position="156"/>
        <end position="178"/>
    </location>
</feature>
<dbReference type="EMBL" id="JACHXO010000005">
    <property type="protein sequence ID" value="MBB3195850.1"/>
    <property type="molecule type" value="Genomic_DNA"/>
</dbReference>
<keyword evidence="3 6" id="KW-0812">Transmembrane</keyword>
<feature type="transmembrane region" description="Helical" evidence="6">
    <location>
        <begin position="320"/>
        <end position="343"/>
    </location>
</feature>
<reference evidence="8 9" key="1">
    <citation type="submission" date="2020-08" db="EMBL/GenBank/DDBJ databases">
        <title>Genomic Encyclopedia of Type Strains, Phase III (KMG-III): the genomes of soil and plant-associated and newly described type strains.</title>
        <authorList>
            <person name="Whitman W."/>
        </authorList>
    </citation>
    <scope>NUCLEOTIDE SEQUENCE [LARGE SCALE GENOMIC DNA]</scope>
    <source>
        <strain evidence="8 9">CECT 7247</strain>
    </source>
</reference>
<dbReference type="InterPro" id="IPR036259">
    <property type="entry name" value="MFS_trans_sf"/>
</dbReference>
<feature type="transmembrane region" description="Helical" evidence="6">
    <location>
        <begin position="293"/>
        <end position="314"/>
    </location>
</feature>
<evidence type="ECO:0000256" key="3">
    <source>
        <dbReference type="ARBA" id="ARBA00022692"/>
    </source>
</evidence>
<dbReference type="InterPro" id="IPR020846">
    <property type="entry name" value="MFS_dom"/>
</dbReference>
<dbReference type="CDD" id="cd17324">
    <property type="entry name" value="MFS_NepI_like"/>
    <property type="match status" value="1"/>
</dbReference>
<dbReference type="Gene3D" id="1.20.1250.20">
    <property type="entry name" value="MFS general substrate transporter like domains"/>
    <property type="match status" value="1"/>
</dbReference>
<dbReference type="Proteomes" id="UP000574369">
    <property type="component" value="Unassembled WGS sequence"/>
</dbReference>
<feature type="transmembrane region" description="Helical" evidence="6">
    <location>
        <begin position="97"/>
        <end position="117"/>
    </location>
</feature>
<evidence type="ECO:0000256" key="5">
    <source>
        <dbReference type="ARBA" id="ARBA00023136"/>
    </source>
</evidence>
<keyword evidence="9" id="KW-1185">Reference proteome</keyword>
<evidence type="ECO:0000256" key="4">
    <source>
        <dbReference type="ARBA" id="ARBA00022989"/>
    </source>
</evidence>
<proteinExistence type="predicted"/>
<keyword evidence="4 6" id="KW-1133">Transmembrane helix</keyword>
<evidence type="ECO:0000313" key="8">
    <source>
        <dbReference type="EMBL" id="MBB3195850.1"/>
    </source>
</evidence>
<feature type="transmembrane region" description="Helical" evidence="6">
    <location>
        <begin position="123"/>
        <end position="144"/>
    </location>
</feature>
<evidence type="ECO:0000256" key="2">
    <source>
        <dbReference type="ARBA" id="ARBA00022475"/>
    </source>
</evidence>
<feature type="transmembrane region" description="Helical" evidence="6">
    <location>
        <begin position="71"/>
        <end position="90"/>
    </location>
</feature>
<accession>A0ABR6GUX2</accession>
<keyword evidence="5 6" id="KW-0472">Membrane</keyword>
<dbReference type="PANTHER" id="PTHR43124">
    <property type="entry name" value="PURINE EFFLUX PUMP PBUE"/>
    <property type="match status" value="1"/>
</dbReference>
<dbReference type="PROSITE" id="PS50850">
    <property type="entry name" value="MFS"/>
    <property type="match status" value="1"/>
</dbReference>
<feature type="transmembrane region" description="Helical" evidence="6">
    <location>
        <begin position="355"/>
        <end position="377"/>
    </location>
</feature>
<evidence type="ECO:0000256" key="1">
    <source>
        <dbReference type="ARBA" id="ARBA00004651"/>
    </source>
</evidence>
<feature type="transmembrane region" description="Helical" evidence="6">
    <location>
        <begin position="184"/>
        <end position="204"/>
    </location>
</feature>
<feature type="domain" description="Major facilitator superfamily (MFS) profile" evidence="7">
    <location>
        <begin position="25"/>
        <end position="408"/>
    </location>
</feature>
<feature type="transmembrane region" description="Helical" evidence="6">
    <location>
        <begin position="233"/>
        <end position="252"/>
    </location>
</feature>
<evidence type="ECO:0000256" key="6">
    <source>
        <dbReference type="SAM" id="Phobius"/>
    </source>
</evidence>
<keyword evidence="2" id="KW-1003">Cell membrane</keyword>
<dbReference type="SUPFAM" id="SSF103473">
    <property type="entry name" value="MFS general substrate transporter"/>
    <property type="match status" value="1"/>
</dbReference>
<dbReference type="InterPro" id="IPR011701">
    <property type="entry name" value="MFS"/>
</dbReference>
<dbReference type="Pfam" id="PF07690">
    <property type="entry name" value="MFS_1"/>
    <property type="match status" value="1"/>
</dbReference>
<dbReference type="PANTHER" id="PTHR43124:SF5">
    <property type="entry name" value="PURINE RIBONUCLEOSIDE EFFLUX PUMP NEPI"/>
    <property type="match status" value="1"/>
</dbReference>
<evidence type="ECO:0000259" key="7">
    <source>
        <dbReference type="PROSITE" id="PS50850"/>
    </source>
</evidence>
<dbReference type="InterPro" id="IPR050189">
    <property type="entry name" value="MFS_Efflux_Transporters"/>
</dbReference>
<comment type="subcellular location">
    <subcellularLocation>
        <location evidence="1">Cell membrane</location>
        <topology evidence="1">Multi-pass membrane protein</topology>
    </subcellularLocation>
</comment>
<gene>
    <name evidence="8" type="ORF">FHS28_003256</name>
</gene>
<name>A0ABR6GUX2_9BURK</name>